<sequence length="1236" mass="140336">MIRRLTTLFFMHMFLLCFTQTKPAESYSLIRGVNENVNLNTGTVNLNLPLFDITEGKFTLNNTLNYESRGFVPYITPAYVGLNWNMIQFGKITRESRRIDLTTTNQINRQVSTSATRGSSILPNYAAVGMQYEKYDCLTTSFDIGKLEIYNISAVGNSAPKSKVPNSSESYTANQNSFEPDKFYFDFMGYKGYFIIDNDGRPIVYCENAVLKVDITNYGFHNIFENITFSEIKLMDDKGNQFFFGGDKNTLDISFSFNTVEYESWDPEFGPYSGAAKTKTNYIDSWSLKKIILNDGSEINAYYQASDLTVLNNYRNTDNLKEYISNLSYDSEPNFPSRQELINSNVTAEIVESFNNSMHNTPIPNTYLSLETWTRNSTLTKKAVLDSIKIGNTVVDYKYQKTTNPLELTGKYLTEINVKRNSNLVKKINLGYQNYGNTNKRTLLTSVQNSVGENISLEYYNTDDFPPYIKAHTNDLGFWNGDMKNYGPYPTGINGYYDSGIEDFTAYDTGLLRKITYPTKGSTSYLYQKGAYSKKYADAFDYTDMPKLKDENGVVNAPVLYKKIEVDNNNQNIETVYKYENDNGTNSGIIEGSVEYQSINGSYLTSNQNLNPNLNSQNSLHYSTVTVTNPQPWNGYTKYRFTDRITNPDSLTNKLYKYGPYAKEFQNRDLLFLSKAYERGKIIKEELYNLLGIKVKETEYKYKNFLKKLPTIDLLNTNCSTCKASDANYYVKVNDYPSNYHLQTQYIPVLPYLLVSQTTSEDFGGFMMPSELIETSKKITYSDNLYFNNALTYWHPFPIEEKIINSKGTAIRKYLYPTDLLKNSPCPAGGCNSSDNTIVGGQYEIYEKMLSKNMLLPLIEITKNPHDKYTLKESLPSSITLPTSESFVIKKKRQSLLDSNLSFTSYKIPVSDVIDDVSYEVYDNKLNVIQASIKTSIPNTTIYGYNQTLPIAQIAGITYAQLMQIFNLPNTPTGYLGLDIVKKSDLDKNSETENVLLLALDNFRTNSNLANYEITTYTYDPLVGVTTVTSPSGIKETYKRDSFHRLNKILDSDKNIVKEYNYNYSLAELFYNGEQSRVFSKTDCTVGYSPASYTYTVPRGIYSSTISEADANQKAITDINTNGQTIANQNLVCSPGCPITLYNAISASYMNIYSVGNKVTFQLQFNSGNVVQWNNGASIGTMQGDCKPGQWKTIYYTEPNSNSSWQIQIDPIGNVQAKLLSGFVPNTINFQFEFYK</sequence>
<feature type="domain" description="DUF5977" evidence="1">
    <location>
        <begin position="1070"/>
        <end position="1134"/>
    </location>
</feature>
<protein>
    <submittedName>
        <fullName evidence="2">YD repeat-containing protein</fullName>
    </submittedName>
</protein>
<evidence type="ECO:0000313" key="2">
    <source>
        <dbReference type="EMBL" id="SFN42421.1"/>
    </source>
</evidence>
<evidence type="ECO:0000259" key="1">
    <source>
        <dbReference type="Pfam" id="PF19404"/>
    </source>
</evidence>
<evidence type="ECO:0000313" key="3">
    <source>
        <dbReference type="Proteomes" id="UP000198769"/>
    </source>
</evidence>
<organism evidence="2 3">
    <name type="scientific">Chryseobacterium oleae</name>
    <dbReference type="NCBI Taxonomy" id="491207"/>
    <lineage>
        <taxon>Bacteria</taxon>
        <taxon>Pseudomonadati</taxon>
        <taxon>Bacteroidota</taxon>
        <taxon>Flavobacteriia</taxon>
        <taxon>Flavobacteriales</taxon>
        <taxon>Weeksellaceae</taxon>
        <taxon>Chryseobacterium group</taxon>
        <taxon>Chryseobacterium</taxon>
    </lineage>
</organism>
<dbReference type="AlphaFoldDB" id="A0A1I4YWN9"/>
<reference evidence="3" key="1">
    <citation type="submission" date="2016-10" db="EMBL/GenBank/DDBJ databases">
        <authorList>
            <person name="Varghese N."/>
            <person name="Submissions S."/>
        </authorList>
    </citation>
    <scope>NUCLEOTIDE SEQUENCE [LARGE SCALE GENOMIC DNA]</scope>
    <source>
        <strain evidence="3">DSM 25575</strain>
    </source>
</reference>
<keyword evidence="3" id="KW-1185">Reference proteome</keyword>
<dbReference type="Pfam" id="PF19404">
    <property type="entry name" value="DUF5977"/>
    <property type="match status" value="1"/>
</dbReference>
<proteinExistence type="predicted"/>
<accession>A0A1I4YWN9</accession>
<dbReference type="Proteomes" id="UP000198769">
    <property type="component" value="Unassembled WGS sequence"/>
</dbReference>
<gene>
    <name evidence="2" type="ORF">SAMN05421594_2734</name>
</gene>
<dbReference type="RefSeq" id="WP_139222043.1">
    <property type="nucleotide sequence ID" value="NZ_FOVD01000003.1"/>
</dbReference>
<name>A0A1I4YWN9_CHROL</name>
<dbReference type="InterPro" id="IPR046020">
    <property type="entry name" value="DUF5977"/>
</dbReference>
<dbReference type="EMBL" id="FOVD01000003">
    <property type="protein sequence ID" value="SFN42421.1"/>
    <property type="molecule type" value="Genomic_DNA"/>
</dbReference>
<dbReference type="OrthoDB" id="1216146at2"/>